<dbReference type="PANTHER" id="PTHR34683:SF3">
    <property type="entry name" value="CASP-LIKE PROTEIN"/>
    <property type="match status" value="1"/>
</dbReference>
<feature type="chain" id="PRO_5032494185" evidence="2">
    <location>
        <begin position="19"/>
        <end position="69"/>
    </location>
</feature>
<reference evidence="3 4" key="1">
    <citation type="submission" date="2020-10" db="EMBL/GenBank/DDBJ databases">
        <title>Plant Genome Project.</title>
        <authorList>
            <person name="Zhang R.-G."/>
        </authorList>
    </citation>
    <scope>NUCLEOTIDE SEQUENCE [LARGE SCALE GENOMIC DNA]</scope>
    <source>
        <strain evidence="3">FAFU-HL-1</strain>
        <tissue evidence="3">Leaf</tissue>
    </source>
</reference>
<protein>
    <submittedName>
        <fullName evidence="3">Uncharacterized protein</fullName>
    </submittedName>
</protein>
<name>A0A835JRB6_9ROSI</name>
<dbReference type="Proteomes" id="UP000657918">
    <property type="component" value="Chromosome 11"/>
</dbReference>
<sequence length="69" mass="7162">MKGLCALVASVLTASAVAMSSSASSSSPMVSKGSSRSLSMEKNGGSNKEKFTPRLDGLRFIETLVTAHR</sequence>
<evidence type="ECO:0000313" key="4">
    <source>
        <dbReference type="Proteomes" id="UP000657918"/>
    </source>
</evidence>
<dbReference type="AlphaFoldDB" id="A0A835JRB6"/>
<feature type="region of interest" description="Disordered" evidence="1">
    <location>
        <begin position="19"/>
        <end position="52"/>
    </location>
</feature>
<keyword evidence="2" id="KW-0732">Signal</keyword>
<evidence type="ECO:0000256" key="2">
    <source>
        <dbReference type="SAM" id="SignalP"/>
    </source>
</evidence>
<organism evidence="3 4">
    <name type="scientific">Salix dunnii</name>
    <dbReference type="NCBI Taxonomy" id="1413687"/>
    <lineage>
        <taxon>Eukaryota</taxon>
        <taxon>Viridiplantae</taxon>
        <taxon>Streptophyta</taxon>
        <taxon>Embryophyta</taxon>
        <taxon>Tracheophyta</taxon>
        <taxon>Spermatophyta</taxon>
        <taxon>Magnoliopsida</taxon>
        <taxon>eudicotyledons</taxon>
        <taxon>Gunneridae</taxon>
        <taxon>Pentapetalae</taxon>
        <taxon>rosids</taxon>
        <taxon>fabids</taxon>
        <taxon>Malpighiales</taxon>
        <taxon>Salicaceae</taxon>
        <taxon>Saliceae</taxon>
        <taxon>Salix</taxon>
    </lineage>
</organism>
<evidence type="ECO:0000313" key="3">
    <source>
        <dbReference type="EMBL" id="KAF9673094.1"/>
    </source>
</evidence>
<comment type="caution">
    <text evidence="3">The sequence shown here is derived from an EMBL/GenBank/DDBJ whole genome shotgun (WGS) entry which is preliminary data.</text>
</comment>
<feature type="compositionally biased region" description="Low complexity" evidence="1">
    <location>
        <begin position="19"/>
        <end position="37"/>
    </location>
</feature>
<dbReference type="EMBL" id="JADGMS010000011">
    <property type="protein sequence ID" value="KAF9673094.1"/>
    <property type="molecule type" value="Genomic_DNA"/>
</dbReference>
<accession>A0A835JRB6</accession>
<dbReference type="PANTHER" id="PTHR34683">
    <property type="entry name" value="EXPRESSED PROTEIN-RELATED"/>
    <property type="match status" value="1"/>
</dbReference>
<proteinExistence type="predicted"/>
<evidence type="ECO:0000256" key="1">
    <source>
        <dbReference type="SAM" id="MobiDB-lite"/>
    </source>
</evidence>
<gene>
    <name evidence="3" type="ORF">SADUNF_Sadunf11G0113000</name>
</gene>
<dbReference type="OrthoDB" id="1936495at2759"/>
<keyword evidence="4" id="KW-1185">Reference proteome</keyword>
<feature type="signal peptide" evidence="2">
    <location>
        <begin position="1"/>
        <end position="18"/>
    </location>
</feature>